<dbReference type="GO" id="GO:0003676">
    <property type="term" value="F:nucleic acid binding"/>
    <property type="evidence" value="ECO:0007669"/>
    <property type="project" value="InterPro"/>
</dbReference>
<evidence type="ECO:0000313" key="4">
    <source>
        <dbReference type="EMBL" id="RYR62108.1"/>
    </source>
</evidence>
<evidence type="ECO:0000256" key="1">
    <source>
        <dbReference type="PROSITE-ProRule" id="PRU00047"/>
    </source>
</evidence>
<accession>A0A445DFZ0</accession>
<keyword evidence="1" id="KW-0863">Zinc-finger</keyword>
<evidence type="ECO:0000313" key="5">
    <source>
        <dbReference type="Proteomes" id="UP000289738"/>
    </source>
</evidence>
<organism evidence="4 5">
    <name type="scientific">Arachis hypogaea</name>
    <name type="common">Peanut</name>
    <dbReference type="NCBI Taxonomy" id="3818"/>
    <lineage>
        <taxon>Eukaryota</taxon>
        <taxon>Viridiplantae</taxon>
        <taxon>Streptophyta</taxon>
        <taxon>Embryophyta</taxon>
        <taxon>Tracheophyta</taxon>
        <taxon>Spermatophyta</taxon>
        <taxon>Magnoliopsida</taxon>
        <taxon>eudicotyledons</taxon>
        <taxon>Gunneridae</taxon>
        <taxon>Pentapetalae</taxon>
        <taxon>rosids</taxon>
        <taxon>fabids</taxon>
        <taxon>Fabales</taxon>
        <taxon>Fabaceae</taxon>
        <taxon>Papilionoideae</taxon>
        <taxon>50 kb inversion clade</taxon>
        <taxon>dalbergioids sensu lato</taxon>
        <taxon>Dalbergieae</taxon>
        <taxon>Pterocarpus clade</taxon>
        <taxon>Arachis</taxon>
    </lineage>
</organism>
<dbReference type="PROSITE" id="PS50158">
    <property type="entry name" value="ZF_CCHC"/>
    <property type="match status" value="1"/>
</dbReference>
<evidence type="ECO:0000259" key="3">
    <source>
        <dbReference type="PROSITE" id="PS50158"/>
    </source>
</evidence>
<gene>
    <name evidence="4" type="ORF">Ahy_A04g019466</name>
</gene>
<protein>
    <recommendedName>
        <fullName evidence="3">CCHC-type domain-containing protein</fullName>
    </recommendedName>
</protein>
<name>A0A445DFZ0_ARAHY</name>
<keyword evidence="1" id="KW-0862">Zinc</keyword>
<dbReference type="AlphaFoldDB" id="A0A445DFZ0"/>
<dbReference type="InterPro" id="IPR001878">
    <property type="entry name" value="Znf_CCHC"/>
</dbReference>
<dbReference type="GO" id="GO:0008270">
    <property type="term" value="F:zinc ion binding"/>
    <property type="evidence" value="ECO:0007669"/>
    <property type="project" value="UniProtKB-KW"/>
</dbReference>
<proteinExistence type="predicted"/>
<keyword evidence="1" id="KW-0479">Metal-binding</keyword>
<reference evidence="4 5" key="1">
    <citation type="submission" date="2019-01" db="EMBL/GenBank/DDBJ databases">
        <title>Sequencing of cultivated peanut Arachis hypogaea provides insights into genome evolution and oil improvement.</title>
        <authorList>
            <person name="Chen X."/>
        </authorList>
    </citation>
    <scope>NUCLEOTIDE SEQUENCE [LARGE SCALE GENOMIC DNA]</scope>
    <source>
        <strain evidence="5">cv. Fuhuasheng</strain>
        <tissue evidence="4">Leaves</tissue>
    </source>
</reference>
<comment type="caution">
    <text evidence="4">The sequence shown here is derived from an EMBL/GenBank/DDBJ whole genome shotgun (WGS) entry which is preliminary data.</text>
</comment>
<feature type="domain" description="CCHC-type" evidence="3">
    <location>
        <begin position="177"/>
        <end position="192"/>
    </location>
</feature>
<keyword evidence="5" id="KW-1185">Reference proteome</keyword>
<evidence type="ECO:0000256" key="2">
    <source>
        <dbReference type="SAM" id="MobiDB-lite"/>
    </source>
</evidence>
<dbReference type="Proteomes" id="UP000289738">
    <property type="component" value="Chromosome A04"/>
</dbReference>
<feature type="region of interest" description="Disordered" evidence="2">
    <location>
        <begin position="184"/>
        <end position="205"/>
    </location>
</feature>
<dbReference type="EMBL" id="SDMP01000004">
    <property type="protein sequence ID" value="RYR62108.1"/>
    <property type="molecule type" value="Genomic_DNA"/>
</dbReference>
<sequence length="205" mass="23128">MGTISQDHFKLDSDTVGEAIRPLVEIDPSIKVKSMIAEGQSRFNYTISYQKAWLAKQKSITKVFDGLEDSYQAVLSHGLEDRIEVNMQYAGNIVVHGFDRRNEVFKLYVNDVYKMIEVRKVYKFEFVPLGDPETWPSYPGPTLVANPDLRQTSKGDPKLTRYLNEMDSCKMRGPRICHLCGRQGHNQSRCPQRAGPSGVGDDGGP</sequence>